<reference evidence="1" key="2">
    <citation type="submission" date="2022-06" db="UniProtKB">
        <authorList>
            <consortium name="EnsemblMetazoa"/>
        </authorList>
    </citation>
    <scope>IDENTIFICATION</scope>
    <source>
        <strain evidence="1">PS312</strain>
    </source>
</reference>
<evidence type="ECO:0000313" key="1">
    <source>
        <dbReference type="EnsemblMetazoa" id="PPA39887.1"/>
    </source>
</evidence>
<accession>A0A8R1YZ42</accession>
<proteinExistence type="predicted"/>
<dbReference type="AlphaFoldDB" id="A0A2A6BIJ7"/>
<sequence length="364" mass="43722">MTEHELNLSSLPLDIIRLIIRSNIGERMENARLITPTWNILINEYFEELPPLRDLILYLGEDNPHIYLLVLKSHRTHFEKNILRDIIFHERYNMTQENERNLTLLPRDIIRLIIRSNIGERMENARLISPTWNILINQHFEELPSLSILHIRWRADQNYAFISLYVHKKYRCHFEKNVTRDTPFRDIGNEMLRASIKLLTFQSAFAFLTRLFQFTNKISLMYFEIFEDMDVIEHIIKCMRNIEIEGFAIFDGSYQNVQLSLERMCSRHKSNTLEFISRKNDPVEGWGDLIQKFANLLPIIYIYFVHHISEVSTLSWETFAQDLIARTSTNEVHIITQCSSSHYFREPWMEIFHTFREYFDHKLY</sequence>
<dbReference type="EnsemblMetazoa" id="PPA39887.1">
    <property type="protein sequence ID" value="PPA39887.1"/>
    <property type="gene ID" value="WBGene00278256"/>
</dbReference>
<protein>
    <submittedName>
        <fullName evidence="1">Uncharacterized protein</fullName>
    </submittedName>
</protein>
<dbReference type="Proteomes" id="UP000005239">
    <property type="component" value="Unassembled WGS sequence"/>
</dbReference>
<name>A0A2A6BIJ7_PRIPA</name>
<organism evidence="1 2">
    <name type="scientific">Pristionchus pacificus</name>
    <name type="common">Parasitic nematode worm</name>
    <dbReference type="NCBI Taxonomy" id="54126"/>
    <lineage>
        <taxon>Eukaryota</taxon>
        <taxon>Metazoa</taxon>
        <taxon>Ecdysozoa</taxon>
        <taxon>Nematoda</taxon>
        <taxon>Chromadorea</taxon>
        <taxon>Rhabditida</taxon>
        <taxon>Rhabditina</taxon>
        <taxon>Diplogasteromorpha</taxon>
        <taxon>Diplogasteroidea</taxon>
        <taxon>Neodiplogasteridae</taxon>
        <taxon>Pristionchus</taxon>
    </lineage>
</organism>
<evidence type="ECO:0000313" key="2">
    <source>
        <dbReference type="Proteomes" id="UP000005239"/>
    </source>
</evidence>
<reference evidence="2" key="1">
    <citation type="journal article" date="2008" name="Nat. Genet.">
        <title>The Pristionchus pacificus genome provides a unique perspective on nematode lifestyle and parasitism.</title>
        <authorList>
            <person name="Dieterich C."/>
            <person name="Clifton S.W."/>
            <person name="Schuster L.N."/>
            <person name="Chinwalla A."/>
            <person name="Delehaunty K."/>
            <person name="Dinkelacker I."/>
            <person name="Fulton L."/>
            <person name="Fulton R."/>
            <person name="Godfrey J."/>
            <person name="Minx P."/>
            <person name="Mitreva M."/>
            <person name="Roeseler W."/>
            <person name="Tian H."/>
            <person name="Witte H."/>
            <person name="Yang S.P."/>
            <person name="Wilson R.K."/>
            <person name="Sommer R.J."/>
        </authorList>
    </citation>
    <scope>NUCLEOTIDE SEQUENCE [LARGE SCALE GENOMIC DNA]</scope>
    <source>
        <strain evidence="2">PS312</strain>
    </source>
</reference>
<keyword evidence="2" id="KW-1185">Reference proteome</keyword>
<accession>A0A2A6BIJ7</accession>
<gene>
    <name evidence="1" type="primary">WBGene00278256</name>
</gene>